<sequence>MSGQNIGLGSWPARRARLTPHSVALRYGEREDTYRELAERVEALAAGFRNAGISRGDRVAYFGANHPDLLTTLFAAARIGAITVLLNARLSPAEISFMLADSDTALLIHGSEVSDTVEHLRHDRPAQRCRADSWQPIF</sequence>
<dbReference type="RefSeq" id="WP_343956149.1">
    <property type="nucleotide sequence ID" value="NZ_BAAAMN010000010.1"/>
</dbReference>
<dbReference type="PANTHER" id="PTHR43201">
    <property type="entry name" value="ACYL-COA SYNTHETASE"/>
    <property type="match status" value="1"/>
</dbReference>
<organism evidence="4 5">
    <name type="scientific">Yaniella flava</name>
    <dbReference type="NCBI Taxonomy" id="287930"/>
    <lineage>
        <taxon>Bacteria</taxon>
        <taxon>Bacillati</taxon>
        <taxon>Actinomycetota</taxon>
        <taxon>Actinomycetes</taxon>
        <taxon>Micrococcales</taxon>
        <taxon>Micrococcaceae</taxon>
        <taxon>Yaniella</taxon>
    </lineage>
</organism>
<dbReference type="EMBL" id="BAAAMN010000010">
    <property type="protein sequence ID" value="GAA2029225.1"/>
    <property type="molecule type" value="Genomic_DNA"/>
</dbReference>
<evidence type="ECO:0000313" key="4">
    <source>
        <dbReference type="EMBL" id="GAA2029225.1"/>
    </source>
</evidence>
<keyword evidence="2" id="KW-0436">Ligase</keyword>
<dbReference type="InterPro" id="IPR000873">
    <property type="entry name" value="AMP-dep_synth/lig_dom"/>
</dbReference>
<evidence type="ECO:0000256" key="2">
    <source>
        <dbReference type="ARBA" id="ARBA00022598"/>
    </source>
</evidence>
<reference evidence="4 5" key="1">
    <citation type="journal article" date="2019" name="Int. J. Syst. Evol. Microbiol.">
        <title>The Global Catalogue of Microorganisms (GCM) 10K type strain sequencing project: providing services to taxonomists for standard genome sequencing and annotation.</title>
        <authorList>
            <consortium name="The Broad Institute Genomics Platform"/>
            <consortium name="The Broad Institute Genome Sequencing Center for Infectious Disease"/>
            <person name="Wu L."/>
            <person name="Ma J."/>
        </authorList>
    </citation>
    <scope>NUCLEOTIDE SEQUENCE [LARGE SCALE GENOMIC DNA]</scope>
    <source>
        <strain evidence="4 5">JCM 13595</strain>
    </source>
</reference>
<dbReference type="Gene3D" id="3.40.50.980">
    <property type="match status" value="1"/>
</dbReference>
<proteinExistence type="inferred from homology"/>
<evidence type="ECO:0000313" key="5">
    <source>
        <dbReference type="Proteomes" id="UP001501461"/>
    </source>
</evidence>
<comment type="caution">
    <text evidence="4">The sequence shown here is derived from an EMBL/GenBank/DDBJ whole genome shotgun (WGS) entry which is preliminary data.</text>
</comment>
<protein>
    <recommendedName>
        <fullName evidence="3">AMP-dependent synthetase/ligase domain-containing protein</fullName>
    </recommendedName>
</protein>
<name>A0ABN2U6E4_9MICC</name>
<evidence type="ECO:0000259" key="3">
    <source>
        <dbReference type="Pfam" id="PF00501"/>
    </source>
</evidence>
<gene>
    <name evidence="4" type="ORF">GCM10009720_06370</name>
</gene>
<dbReference type="PANTHER" id="PTHR43201:SF5">
    <property type="entry name" value="MEDIUM-CHAIN ACYL-COA LIGASE ACSF2, MITOCHONDRIAL"/>
    <property type="match status" value="1"/>
</dbReference>
<feature type="domain" description="AMP-dependent synthetase/ligase" evidence="3">
    <location>
        <begin position="14"/>
        <end position="124"/>
    </location>
</feature>
<dbReference type="Proteomes" id="UP001501461">
    <property type="component" value="Unassembled WGS sequence"/>
</dbReference>
<comment type="similarity">
    <text evidence="1">Belongs to the ATP-dependent AMP-binding enzyme family.</text>
</comment>
<accession>A0ABN2U6E4</accession>
<dbReference type="SUPFAM" id="SSF56801">
    <property type="entry name" value="Acetyl-CoA synthetase-like"/>
    <property type="match status" value="1"/>
</dbReference>
<evidence type="ECO:0000256" key="1">
    <source>
        <dbReference type="ARBA" id="ARBA00006432"/>
    </source>
</evidence>
<dbReference type="Pfam" id="PF00501">
    <property type="entry name" value="AMP-binding"/>
    <property type="match status" value="1"/>
</dbReference>
<keyword evidence="5" id="KW-1185">Reference proteome</keyword>